<keyword evidence="6" id="KW-0539">Nucleus</keyword>
<dbReference type="PRINTS" id="PR00700">
    <property type="entry name" value="PRTYPHPHTASE"/>
</dbReference>
<dbReference type="Gene3D" id="2.30.42.10">
    <property type="match status" value="4"/>
</dbReference>
<feature type="domain" description="Tyrosine-protein phosphatase" evidence="8">
    <location>
        <begin position="1888"/>
        <end position="2132"/>
    </location>
</feature>
<dbReference type="InterPro" id="IPR019748">
    <property type="entry name" value="FERM_central"/>
</dbReference>
<dbReference type="PANTHER" id="PTHR46900">
    <property type="entry name" value="TYROSINE-PROTEIN PHOSPHATASE NON-RECEPTOR TYPE 13"/>
    <property type="match status" value="1"/>
</dbReference>
<evidence type="ECO:0000259" key="9">
    <source>
        <dbReference type="PROSITE" id="PS50056"/>
    </source>
</evidence>
<evidence type="ECO:0008006" key="14">
    <source>
        <dbReference type="Google" id="ProtNLM"/>
    </source>
</evidence>
<dbReference type="SMART" id="SM00228">
    <property type="entry name" value="PDZ"/>
    <property type="match status" value="4"/>
</dbReference>
<feature type="domain" description="PDZ" evidence="11">
    <location>
        <begin position="1571"/>
        <end position="1655"/>
    </location>
</feature>
<evidence type="ECO:0000259" key="8">
    <source>
        <dbReference type="PROSITE" id="PS50055"/>
    </source>
</evidence>
<keyword evidence="5" id="KW-0206">Cytoskeleton</keyword>
<feature type="compositionally biased region" description="Basic and acidic residues" evidence="7">
    <location>
        <begin position="1697"/>
        <end position="1718"/>
    </location>
</feature>
<dbReference type="Pfam" id="PF09380">
    <property type="entry name" value="FERM_C"/>
    <property type="match status" value="1"/>
</dbReference>
<evidence type="ECO:0000259" key="11">
    <source>
        <dbReference type="PROSITE" id="PS50106"/>
    </source>
</evidence>
<evidence type="ECO:0000256" key="3">
    <source>
        <dbReference type="ARBA" id="ARBA00009649"/>
    </source>
</evidence>
<dbReference type="Pfam" id="PF00102">
    <property type="entry name" value="Y_phosphatase"/>
    <property type="match status" value="1"/>
</dbReference>
<dbReference type="Gene3D" id="1.20.80.10">
    <property type="match status" value="1"/>
</dbReference>
<dbReference type="InterPro" id="IPR011993">
    <property type="entry name" value="PH-like_dom_sf"/>
</dbReference>
<evidence type="ECO:0000256" key="2">
    <source>
        <dbReference type="ARBA" id="ARBA00004245"/>
    </source>
</evidence>
<dbReference type="InterPro" id="IPR029021">
    <property type="entry name" value="Prot-tyrosine_phosphatase-like"/>
</dbReference>
<feature type="region of interest" description="Disordered" evidence="7">
    <location>
        <begin position="1667"/>
        <end position="1727"/>
    </location>
</feature>
<feature type="compositionally biased region" description="Acidic residues" evidence="7">
    <location>
        <begin position="1687"/>
        <end position="1696"/>
    </location>
</feature>
<dbReference type="PROSITE" id="PS50057">
    <property type="entry name" value="FERM_3"/>
    <property type="match status" value="1"/>
</dbReference>
<dbReference type="PROSITE" id="PS50056">
    <property type="entry name" value="TYR_PHOSPHATASE_2"/>
    <property type="match status" value="1"/>
</dbReference>
<feature type="compositionally biased region" description="Acidic residues" evidence="7">
    <location>
        <begin position="1384"/>
        <end position="1394"/>
    </location>
</feature>
<evidence type="ECO:0000313" key="12">
    <source>
        <dbReference type="EMBL" id="KAK3091931.1"/>
    </source>
</evidence>
<dbReference type="PANTHER" id="PTHR46900:SF2">
    <property type="entry name" value="TYROSINE-PROTEIN PHOSPHATASE NON-RECEPTOR TYPE 13"/>
    <property type="match status" value="1"/>
</dbReference>
<dbReference type="CDD" id="cd14473">
    <property type="entry name" value="FERM_B-lobe"/>
    <property type="match status" value="1"/>
</dbReference>
<dbReference type="CDD" id="cd17101">
    <property type="entry name" value="FERM_F1_PTPN13_like"/>
    <property type="match status" value="1"/>
</dbReference>
<evidence type="ECO:0000256" key="5">
    <source>
        <dbReference type="ARBA" id="ARBA00023212"/>
    </source>
</evidence>
<dbReference type="Proteomes" id="UP001186944">
    <property type="component" value="Unassembled WGS sequence"/>
</dbReference>
<dbReference type="EMBL" id="VSWD01000010">
    <property type="protein sequence ID" value="KAK3091931.1"/>
    <property type="molecule type" value="Genomic_DNA"/>
</dbReference>
<dbReference type="InterPro" id="IPR035963">
    <property type="entry name" value="FERM_2"/>
</dbReference>
<sequence length="2132" mass="240272">MEVRSLRVLAKGFYMPGLHMRYGSETALKLRLESDLESLASSEMSMDRYSKRAGDVIHTPSSQPHVPLSERLKKAKNLISNSNNPTKEYYGPEFVHKSMKPILRVPVPLQGESLKNPSLARRVVVVLLTGQKLEAFVDPSTTGHQMFESIITHVELPEFFFFGLSYISHGEHFFLEPDLKLHKISPEGWRDGTKSGVAVTFTLYLRVKFYPEDLSLVRHQVTIHQLYLQLRQDIVDERLWCHEERCVALAGLALQAEYGNYDSEMMGEYYFQTDHYFPTNLINDFGAENLYTKAMGSHIQASQMTERHAQLDFVKMAINLPDYGIHYYKLLKSKQDTSSAVWLGIKLKCMVIAESHTLHRVITQQYPWQAVQKVSFNKRRFSISVKPELAAGQPKKMNYFTNSFRKGSYLLQFLTAQHRFQLSMRARETQLGMEDLSADRFDILSSEHSGSCTFQVVLEKERDGGIGITIVGGDSDYGIFIKDVRPHGPADVEGTLRKGDKILAIDNVSMNKMDHAAAVQMIQNSPHQVKLLVSRVNLASSSNQTLDVADFPRDLDESDADNDHVHTHGYVYTQSLQSHGQNNVVKEEFTKTKNIPEQHAAYYQSEQSVDHVRAIPYMREMTESTINAEKGNFAMIVVFSSTGLRPVELMRYPVVWRPSVRLSVRKQFLPLYEVTLQKKDGTFGLNIAGGVNTSVRQGGIYVKSLQRGGAAELDGTIQIGDRILKINGHLLNQCTHKQAVEAIRGAPASCCFIMERCPTRSRESSTGTSPQQEFVSGEISPQPFTQQHKVTEGNVHVEKSAGVSQEMRHSYPGMPPIGRQGHDLSEAVIGEEDMENNDGKIYYPFVNKENTYSVDIRKGSSGLGFSVYGGVDVDTDEPTQGIVRIKQVFPIGPAASSGQIERDDVILEVNGKPVKGLTHAETMGTLRTTPADVNLLMCRPDPEELSPLFKHLQPSFSATTTPTVGIEVSSQSETESEDEPILYRDTLPEGGMLITPPSGFSSPPTHYLGGYHFSPSVPPTSTPPPLPTSLPPVSPAFSVQSDSVVPGQQKNHMGRWGSFENLRNAITPRSNMEDDFNSTYDASTDNEGELLHDAHNDMQHLTIGERLTRLSRSDSSGSLSDNSRSSTSSVVRSPLKVTAERDDFSSQMTSMSSDVFYQRPVTNTANQGIGTQGTENDEEGLSEDDAPPIDMIDPPAPSVSPVYLQQYHFGADPVDDLIDVNPDSVFVNEIDGNQQQLGETSEIQSKAEVERKAESQEVSQELSLSDKYEEKADGEIQYAQELDHDISLPNENVSLIISHGDNSQYTAKTNKPLEQAASCENYEDIRHETDVTNSEWDYNSMKDLLVQGQNYIQSDKKGIESESRYVDSEDDKKDIESKSRYVDSEDNQTDSECDNESRRDKDDLIDLQSHEHCDYKDTRSESRYSDTENEHLELENEQNMSEQDKIVNQHSQVLYDSQGHRSDGDHTDSDETNSVNRDFDEECVKDEVIIRKTEPNDAELFVSKSSLSEFIHDDNFLEEVEGEENVNVREVSPVRDFDDNVILRSDANLTEDSFNRSHSFGAKDKENKVFTIELKKFKSHGLGFSLVTAEKDNQTGVFVRSIAENGEADRDGRLRVMDRVLKVNEESLVGLTHPKAVQMIRKSKGKVSLTISRMSSRNLDVITPPVIMTDSEDDSYDVDHSSVSGDDYYDEEEEEEHFYGDRISFGERDLGPEENKNEDIDEEEDEDVNESIIDSEEEENINAFVREAEKLLASSEPSDFHSDSFIEGGGSGNTTFIEAGNWSHNFEVAYTEDRESEENDAWSFTDEYDRDRHAVEIPQEELGRDQMSVKNQTFTIVPSQRTLNIDIPVMLNTEWLEALPFLLPGEEMMSELPGLLSRLQQQTQRDDPAEEYKELRNIKSTDECSIAKKPENKPCNRFRNVLPYDVNRVELGRNADYINASHILMNVGGCEAHFIATQGPKLETAEDFWQMIWEQKVSVIAMLTLDVESQKVKCHRYWPDFQEIPIYVCDETLRIKLISVESVTDMDVRKISLEDVTNNECRIVYHVNFTTWPDQGVPKPITVLQCIQLVHVYHSTGPIVVHCSAGIGRTGTFITIDLALAQIETNGKCDIFEIVQELRKQRYGMIQTKVNI</sequence>
<feature type="domain" description="FERM" evidence="10">
    <location>
        <begin position="121"/>
        <end position="425"/>
    </location>
</feature>
<dbReference type="CDD" id="cd06792">
    <property type="entry name" value="PDZ2-PTPN13_FRMPD2-like"/>
    <property type="match status" value="1"/>
</dbReference>
<dbReference type="Gene3D" id="2.30.29.30">
    <property type="entry name" value="Pleckstrin-homology domain (PH domain)/Phosphotyrosine-binding domain (PTB)"/>
    <property type="match status" value="1"/>
</dbReference>
<keyword evidence="13" id="KW-1185">Reference proteome</keyword>
<evidence type="ECO:0000256" key="6">
    <source>
        <dbReference type="ARBA" id="ARBA00023242"/>
    </source>
</evidence>
<dbReference type="InterPro" id="IPR052074">
    <property type="entry name" value="NonRcpt_TyrProt_Phosphatase"/>
</dbReference>
<dbReference type="InterPro" id="IPR014352">
    <property type="entry name" value="FERM/acyl-CoA-bd_prot_sf"/>
</dbReference>
<feature type="compositionally biased region" description="Basic and acidic residues" evidence="7">
    <location>
        <begin position="1458"/>
        <end position="1469"/>
    </location>
</feature>
<dbReference type="InterPro" id="IPR018980">
    <property type="entry name" value="FERM_PH-like_C"/>
</dbReference>
<dbReference type="SUPFAM" id="SSF47031">
    <property type="entry name" value="Second domain of FERM"/>
    <property type="match status" value="1"/>
</dbReference>
<dbReference type="InterPro" id="IPR000242">
    <property type="entry name" value="PTP_cat"/>
</dbReference>
<evidence type="ECO:0000313" key="13">
    <source>
        <dbReference type="Proteomes" id="UP001186944"/>
    </source>
</evidence>
<dbReference type="Pfam" id="PF09379">
    <property type="entry name" value="FERM_N"/>
    <property type="match status" value="1"/>
</dbReference>
<comment type="subcellular location">
    <subcellularLocation>
        <location evidence="2">Cytoplasm</location>
        <location evidence="2">Cytoskeleton</location>
    </subcellularLocation>
    <subcellularLocation>
        <location evidence="1">Nucleus</location>
    </subcellularLocation>
</comment>
<reference evidence="12" key="1">
    <citation type="submission" date="2019-08" db="EMBL/GenBank/DDBJ databases">
        <title>The improved chromosome-level genome for the pearl oyster Pinctada fucata martensii using PacBio sequencing and Hi-C.</title>
        <authorList>
            <person name="Zheng Z."/>
        </authorList>
    </citation>
    <scope>NUCLEOTIDE SEQUENCE</scope>
    <source>
        <strain evidence="12">ZZ-2019</strain>
        <tissue evidence="12">Adductor muscle</tissue>
    </source>
</reference>
<dbReference type="SMART" id="SM00404">
    <property type="entry name" value="PTPc_motif"/>
    <property type="match status" value="1"/>
</dbReference>
<dbReference type="SUPFAM" id="SSF52799">
    <property type="entry name" value="(Phosphotyrosine protein) phosphatases II"/>
    <property type="match status" value="1"/>
</dbReference>
<feature type="domain" description="PDZ" evidence="11">
    <location>
        <begin position="853"/>
        <end position="941"/>
    </location>
</feature>
<dbReference type="SMART" id="SM00194">
    <property type="entry name" value="PTPc"/>
    <property type="match status" value="1"/>
</dbReference>
<dbReference type="InterPro" id="IPR019749">
    <property type="entry name" value="Band_41_domain"/>
</dbReference>
<evidence type="ECO:0000259" key="10">
    <source>
        <dbReference type="PROSITE" id="PS50057"/>
    </source>
</evidence>
<dbReference type="SUPFAM" id="SSF54236">
    <property type="entry name" value="Ubiquitin-like"/>
    <property type="match status" value="1"/>
</dbReference>
<dbReference type="GO" id="GO:0005634">
    <property type="term" value="C:nucleus"/>
    <property type="evidence" value="ECO:0007669"/>
    <property type="project" value="UniProtKB-SubCell"/>
</dbReference>
<feature type="compositionally biased region" description="Acidic residues" evidence="7">
    <location>
        <begin position="1175"/>
        <end position="1187"/>
    </location>
</feature>
<organism evidence="12 13">
    <name type="scientific">Pinctada imbricata</name>
    <name type="common">Atlantic pearl-oyster</name>
    <name type="synonym">Pinctada martensii</name>
    <dbReference type="NCBI Taxonomy" id="66713"/>
    <lineage>
        <taxon>Eukaryota</taxon>
        <taxon>Metazoa</taxon>
        <taxon>Spiralia</taxon>
        <taxon>Lophotrochozoa</taxon>
        <taxon>Mollusca</taxon>
        <taxon>Bivalvia</taxon>
        <taxon>Autobranchia</taxon>
        <taxon>Pteriomorphia</taxon>
        <taxon>Pterioida</taxon>
        <taxon>Pterioidea</taxon>
        <taxon>Pteriidae</taxon>
        <taxon>Pinctada</taxon>
    </lineage>
</organism>
<evidence type="ECO:0000256" key="1">
    <source>
        <dbReference type="ARBA" id="ARBA00004123"/>
    </source>
</evidence>
<dbReference type="PROSITE" id="PS50055">
    <property type="entry name" value="TYR_PHOSPHATASE_PTP"/>
    <property type="match status" value="1"/>
</dbReference>
<dbReference type="InterPro" id="IPR000299">
    <property type="entry name" value="FERM_domain"/>
</dbReference>
<feature type="region of interest" description="Disordered" evidence="7">
    <location>
        <begin position="1457"/>
        <end position="1476"/>
    </location>
</feature>
<protein>
    <recommendedName>
        <fullName evidence="14">Tyrosine-protein phosphatase non-receptor type 13</fullName>
    </recommendedName>
</protein>
<feature type="domain" description="PDZ" evidence="11">
    <location>
        <begin position="455"/>
        <end position="537"/>
    </location>
</feature>
<proteinExistence type="inferred from homology"/>
<feature type="domain" description="PDZ" evidence="11">
    <location>
        <begin position="673"/>
        <end position="758"/>
    </location>
</feature>
<dbReference type="InterPro" id="IPR003595">
    <property type="entry name" value="Tyr_Pase_cat"/>
</dbReference>
<dbReference type="InterPro" id="IPR000387">
    <property type="entry name" value="Tyr_Pase_dom"/>
</dbReference>
<evidence type="ECO:0000256" key="7">
    <source>
        <dbReference type="SAM" id="MobiDB-lite"/>
    </source>
</evidence>
<dbReference type="InterPro" id="IPR016130">
    <property type="entry name" value="Tyr_Pase_AS"/>
</dbReference>
<dbReference type="SMART" id="SM00295">
    <property type="entry name" value="B41"/>
    <property type="match status" value="1"/>
</dbReference>
<feature type="compositionally biased region" description="Basic and acidic residues" evidence="7">
    <location>
        <begin position="1395"/>
        <end position="1434"/>
    </location>
</feature>
<feature type="region of interest" description="Disordered" evidence="7">
    <location>
        <begin position="960"/>
        <end position="981"/>
    </location>
</feature>
<dbReference type="PRINTS" id="PR00935">
    <property type="entry name" value="BAND41"/>
</dbReference>
<gene>
    <name evidence="12" type="ORF">FSP39_023798</name>
</gene>
<dbReference type="InterPro" id="IPR036034">
    <property type="entry name" value="PDZ_sf"/>
</dbReference>
<dbReference type="SMART" id="SM01196">
    <property type="entry name" value="FERM_C"/>
    <property type="match status" value="1"/>
</dbReference>
<dbReference type="Pfam" id="PF00595">
    <property type="entry name" value="PDZ"/>
    <property type="match status" value="4"/>
</dbReference>
<feature type="region of interest" description="Disordered" evidence="7">
    <location>
        <begin position="1109"/>
        <end position="1196"/>
    </location>
</feature>
<keyword evidence="4" id="KW-0963">Cytoplasm</keyword>
<feature type="compositionally biased region" description="Low complexity" evidence="7">
    <location>
        <begin position="1113"/>
        <end position="1133"/>
    </location>
</feature>
<feature type="compositionally biased region" description="Polar residues" evidence="7">
    <location>
        <begin position="1145"/>
        <end position="1174"/>
    </location>
</feature>
<feature type="compositionally biased region" description="Polar residues" evidence="7">
    <location>
        <begin position="960"/>
        <end position="973"/>
    </location>
</feature>
<dbReference type="PROSITE" id="PS00383">
    <property type="entry name" value="TYR_PHOSPHATASE_1"/>
    <property type="match status" value="1"/>
</dbReference>
<dbReference type="InterPro" id="IPR029071">
    <property type="entry name" value="Ubiquitin-like_domsf"/>
</dbReference>
<feature type="region of interest" description="Disordered" evidence="7">
    <location>
        <begin position="1011"/>
        <end position="1037"/>
    </location>
</feature>
<dbReference type="Pfam" id="PF00373">
    <property type="entry name" value="FERM_M"/>
    <property type="match status" value="1"/>
</dbReference>
<feature type="compositionally biased region" description="Pro residues" evidence="7">
    <location>
        <begin position="1016"/>
        <end position="1034"/>
    </location>
</feature>
<dbReference type="Gene3D" id="3.90.190.10">
    <property type="entry name" value="Protein tyrosine phosphatase superfamily"/>
    <property type="match status" value="1"/>
</dbReference>
<name>A0AA89BS09_PINIB</name>
<comment type="caution">
    <text evidence="12">The sequence shown here is derived from an EMBL/GenBank/DDBJ whole genome shotgun (WGS) entry which is preliminary data.</text>
</comment>
<dbReference type="SUPFAM" id="SSF50156">
    <property type="entry name" value="PDZ domain-like"/>
    <property type="match status" value="4"/>
</dbReference>
<dbReference type="SUPFAM" id="SSF50729">
    <property type="entry name" value="PH domain-like"/>
    <property type="match status" value="1"/>
</dbReference>
<feature type="region of interest" description="Disordered" evidence="7">
    <location>
        <begin position="1356"/>
        <end position="1441"/>
    </location>
</feature>
<feature type="domain" description="Tyrosine specific protein phosphatases" evidence="9">
    <location>
        <begin position="2064"/>
        <end position="2132"/>
    </location>
</feature>
<dbReference type="InterPro" id="IPR001478">
    <property type="entry name" value="PDZ"/>
</dbReference>
<accession>A0AA89BS09</accession>
<dbReference type="GO" id="GO:0004725">
    <property type="term" value="F:protein tyrosine phosphatase activity"/>
    <property type="evidence" value="ECO:0007669"/>
    <property type="project" value="InterPro"/>
</dbReference>
<feature type="compositionally biased region" description="Basic and acidic residues" evidence="7">
    <location>
        <begin position="1356"/>
        <end position="1383"/>
    </location>
</feature>
<evidence type="ECO:0000256" key="4">
    <source>
        <dbReference type="ARBA" id="ARBA00022490"/>
    </source>
</evidence>
<comment type="similarity">
    <text evidence="3">Belongs to the protein-tyrosine phosphatase family. Non-receptor class subfamily.</text>
</comment>
<dbReference type="InterPro" id="IPR018979">
    <property type="entry name" value="FERM_N"/>
</dbReference>
<dbReference type="Gene3D" id="3.10.20.90">
    <property type="entry name" value="Phosphatidylinositol 3-kinase Catalytic Subunit, Chain A, domain 1"/>
    <property type="match status" value="1"/>
</dbReference>
<dbReference type="GO" id="GO:0005856">
    <property type="term" value="C:cytoskeleton"/>
    <property type="evidence" value="ECO:0007669"/>
    <property type="project" value="UniProtKB-SubCell"/>
</dbReference>
<dbReference type="PROSITE" id="PS50106">
    <property type="entry name" value="PDZ"/>
    <property type="match status" value="4"/>
</dbReference>